<keyword evidence="1" id="KW-0547">Nucleotide-binding</keyword>
<dbReference type="GO" id="GO:0005524">
    <property type="term" value="F:ATP binding"/>
    <property type="evidence" value="ECO:0007669"/>
    <property type="project" value="UniProtKB-KW"/>
</dbReference>
<dbReference type="SUPFAM" id="SSF52540">
    <property type="entry name" value="P-loop containing nucleoside triphosphate hydrolases"/>
    <property type="match status" value="1"/>
</dbReference>
<dbReference type="Pfam" id="PF25601">
    <property type="entry name" value="AAA_lid_14"/>
    <property type="match status" value="1"/>
</dbReference>
<evidence type="ECO:0000259" key="8">
    <source>
        <dbReference type="PROSITE" id="PS50110"/>
    </source>
</evidence>
<dbReference type="InterPro" id="IPR058031">
    <property type="entry name" value="AAA_lid_NorR"/>
</dbReference>
<dbReference type="Proteomes" id="UP000501467">
    <property type="component" value="Chromosome"/>
</dbReference>
<reference evidence="12 16" key="4">
    <citation type="submission" date="2019-03" db="EMBL/GenBank/DDBJ databases">
        <title>Complete genome assembly of MDR B. fragilis.</title>
        <authorList>
            <person name="Sydenham T.V."/>
            <person name="Hasman H."/>
            <person name="Justesen U.S."/>
        </authorList>
    </citation>
    <scope>NUCLEOTIDE SEQUENCE [LARGE SCALE GENOMIC DNA]</scope>
    <source>
        <strain evidence="12 16">DCMSKEJBY0001B</strain>
    </source>
</reference>
<reference evidence="17 18" key="3">
    <citation type="submission" date="2018-08" db="EMBL/GenBank/DDBJ databases">
        <title>A genome reference for cultivated species of the human gut microbiota.</title>
        <authorList>
            <person name="Zou Y."/>
            <person name="Xue W."/>
            <person name="Luo G."/>
        </authorList>
    </citation>
    <scope>NUCLEOTIDE SEQUENCE [LARGE SCALE GENOMIC DNA]</scope>
    <source>
        <strain evidence="15 17">AM18-6</strain>
        <strain evidence="14 18">OF01-1</strain>
    </source>
</reference>
<dbReference type="Gene3D" id="3.40.50.300">
    <property type="entry name" value="P-loop containing nucleotide triphosphate hydrolases"/>
    <property type="match status" value="1"/>
</dbReference>
<dbReference type="OrthoDB" id="9810703at2"/>
<dbReference type="Gene3D" id="3.40.50.2300">
    <property type="match status" value="1"/>
</dbReference>
<evidence type="ECO:0000256" key="3">
    <source>
        <dbReference type="ARBA" id="ARBA00023015"/>
    </source>
</evidence>
<accession>A0A0I9RMM9</accession>
<feature type="domain" description="Response regulatory" evidence="8">
    <location>
        <begin position="1"/>
        <end position="119"/>
    </location>
</feature>
<evidence type="ECO:0000256" key="2">
    <source>
        <dbReference type="ARBA" id="ARBA00022840"/>
    </source>
</evidence>
<dbReference type="FunFam" id="3.40.50.300:FF:000006">
    <property type="entry name" value="DNA-binding transcriptional regulator NtrC"/>
    <property type="match status" value="1"/>
</dbReference>
<reference evidence="10" key="6">
    <citation type="submission" date="2022-12" db="EMBL/GenBank/DDBJ databases">
        <title>Development of a Multilocus Sequence Typing Scheme for Bacteroides fragilis Based on Whole Genome Sequencing Data and Clinical Application.</title>
        <authorList>
            <person name="Nielsen F.D."/>
            <person name="Justesen U.S."/>
        </authorList>
    </citation>
    <scope>NUCLEOTIDE SEQUENCE</scope>
    <source>
        <strain evidence="11">BF_AM_ODE_DK_2015_4</strain>
        <strain evidence="10">BF_BC_ODE_DK_2015_2</strain>
    </source>
</reference>
<dbReference type="EMBL" id="CP036546">
    <property type="protein sequence ID" value="QCQ45418.1"/>
    <property type="molecule type" value="Genomic_DNA"/>
</dbReference>
<dbReference type="EMBL" id="JMZZ02000041">
    <property type="protein sequence ID" value="KFX75886.1"/>
    <property type="molecule type" value="Genomic_DNA"/>
</dbReference>
<dbReference type="PROSITE" id="PS00676">
    <property type="entry name" value="SIGMA54_INTERACT_2"/>
    <property type="match status" value="1"/>
</dbReference>
<dbReference type="EMBL" id="JAPUAC010000005">
    <property type="protein sequence ID" value="MCZ2654218.1"/>
    <property type="molecule type" value="Genomic_DNA"/>
</dbReference>
<evidence type="ECO:0000313" key="10">
    <source>
        <dbReference type="EMBL" id="MCZ2654218.1"/>
    </source>
</evidence>
<protein>
    <submittedName>
        <fullName evidence="9">Chemotaxis protein CheY</fullName>
    </submittedName>
    <submittedName>
        <fullName evidence="10">Sigma-54 dependent transcriptional regulator</fullName>
    </submittedName>
    <submittedName>
        <fullName evidence="12">Sigma-54-dependent Fis family transcriptional regulator</fullName>
    </submittedName>
</protein>
<dbReference type="GO" id="GO:0006355">
    <property type="term" value="P:regulation of DNA-templated transcription"/>
    <property type="evidence" value="ECO:0007669"/>
    <property type="project" value="InterPro"/>
</dbReference>
<dbReference type="SMART" id="SM00448">
    <property type="entry name" value="REC"/>
    <property type="match status" value="1"/>
</dbReference>
<dbReference type="PROSITE" id="PS50045">
    <property type="entry name" value="SIGMA54_INTERACT_4"/>
    <property type="match status" value="1"/>
</dbReference>
<dbReference type="GeneID" id="99670990"/>
<dbReference type="PANTHER" id="PTHR32071">
    <property type="entry name" value="TRANSCRIPTIONAL REGULATORY PROTEIN"/>
    <property type="match status" value="1"/>
</dbReference>
<dbReference type="Gene3D" id="1.10.10.60">
    <property type="entry name" value="Homeodomain-like"/>
    <property type="match status" value="1"/>
</dbReference>
<reference evidence="9" key="1">
    <citation type="book" date="2014" name="THE 24TH EUROPEAN CONGRESS OF CLINICAL MICROBIOLOGY AND INFECTIOUS DISEASES" publisher="ECCMID 2014" city="Barcelona, Spain">
        <title>Identification of resistance genes in three multidrug-resistant Bacteroides fragilis isolates by whole genome sequencing.</title>
        <editorList>
            <person name="Unknown"/>
            <person name="A."/>
        </editorList>
        <authorList>
            <person name="Sydenham T.V."/>
            <person name="Hasman H."/>
            <person name="Wang M."/>
            <person name="Soki J."/>
            <person name="Nagy E."/>
            <person name="Justesen U.S."/>
        </authorList>
    </citation>
    <scope>NUCLEOTIDE SEQUENCE</scope>
    <source>
        <strain evidence="9">DCMOUH0018B</strain>
        <strain evidence="12">DCMSKEJBY0001B</strain>
    </source>
</reference>
<evidence type="ECO:0000256" key="1">
    <source>
        <dbReference type="ARBA" id="ARBA00022741"/>
    </source>
</evidence>
<dbReference type="GO" id="GO:0000160">
    <property type="term" value="P:phosphorelay signal transduction system"/>
    <property type="evidence" value="ECO:0007669"/>
    <property type="project" value="InterPro"/>
</dbReference>
<dbReference type="PROSITE" id="PS00688">
    <property type="entry name" value="SIGMA54_INTERACT_3"/>
    <property type="match status" value="1"/>
</dbReference>
<dbReference type="EMBL" id="QRJE01000016">
    <property type="protein sequence ID" value="RHH11060.1"/>
    <property type="molecule type" value="Genomic_DNA"/>
</dbReference>
<dbReference type="PROSITE" id="PS50110">
    <property type="entry name" value="RESPONSE_REGULATORY"/>
    <property type="match status" value="1"/>
</dbReference>
<dbReference type="InterPro" id="IPR025944">
    <property type="entry name" value="Sigma_54_int_dom_CS"/>
</dbReference>
<evidence type="ECO:0000313" key="14">
    <source>
        <dbReference type="EMBL" id="RGY68297.1"/>
    </source>
</evidence>
<dbReference type="PANTHER" id="PTHR32071:SF57">
    <property type="entry name" value="C4-DICARBOXYLATE TRANSPORT TRANSCRIPTIONAL REGULATORY PROTEIN DCTD"/>
    <property type="match status" value="1"/>
</dbReference>
<dbReference type="Pfam" id="PF00072">
    <property type="entry name" value="Response_reg"/>
    <property type="match status" value="1"/>
</dbReference>
<name>A0A0I9RMM9_BACFG</name>
<dbReference type="EMBL" id="CP054003">
    <property type="protein sequence ID" value="QKH84394.1"/>
    <property type="molecule type" value="Genomic_DNA"/>
</dbReference>
<organism evidence="9">
    <name type="scientific">Bacteroides fragilis</name>
    <dbReference type="NCBI Taxonomy" id="817"/>
    <lineage>
        <taxon>Bacteria</taxon>
        <taxon>Pseudomonadati</taxon>
        <taxon>Bacteroidota</taxon>
        <taxon>Bacteroidia</taxon>
        <taxon>Bacteroidales</taxon>
        <taxon>Bacteroidaceae</taxon>
        <taxon>Bacteroides</taxon>
    </lineage>
</organism>
<dbReference type="InterPro" id="IPR009057">
    <property type="entry name" value="Homeodomain-like_sf"/>
</dbReference>
<feature type="domain" description="Sigma-54 factor interaction" evidence="7">
    <location>
        <begin position="141"/>
        <end position="370"/>
    </location>
</feature>
<keyword evidence="6" id="KW-0597">Phosphoprotein</keyword>
<gene>
    <name evidence="15" type="ORF">DW228_11335</name>
    <name evidence="14" type="ORF">DXA27_12855</name>
    <name evidence="12" type="ORF">EC80_011430</name>
    <name evidence="9" type="ORF">EE52_0203585</name>
    <name evidence="13" type="ORF">FOC69_08500</name>
    <name evidence="10" type="ORF">O1422_08575</name>
    <name evidence="11" type="ORF">O1433_06360</name>
</gene>
<dbReference type="InterPro" id="IPR002078">
    <property type="entry name" value="Sigma_54_int"/>
</dbReference>
<dbReference type="PRINTS" id="PR01590">
    <property type="entry name" value="HTHFIS"/>
</dbReference>
<dbReference type="Proteomes" id="UP000284614">
    <property type="component" value="Unassembled WGS sequence"/>
</dbReference>
<dbReference type="SMART" id="SM00382">
    <property type="entry name" value="AAA"/>
    <property type="match status" value="1"/>
</dbReference>
<evidence type="ECO:0000313" key="19">
    <source>
        <dbReference type="Proteomes" id="UP000501467"/>
    </source>
</evidence>
<evidence type="ECO:0000313" key="15">
    <source>
        <dbReference type="EMBL" id="RHH11060.1"/>
    </source>
</evidence>
<keyword evidence="3" id="KW-0805">Transcription regulation</keyword>
<dbReference type="PATRIC" id="fig|817.51.peg.3850"/>
<dbReference type="Proteomes" id="UP000036847">
    <property type="component" value="Chromosome"/>
</dbReference>
<dbReference type="SUPFAM" id="SSF52172">
    <property type="entry name" value="CheY-like"/>
    <property type="match status" value="1"/>
</dbReference>
<dbReference type="Proteomes" id="UP001075704">
    <property type="component" value="Unassembled WGS sequence"/>
</dbReference>
<dbReference type="InterPro" id="IPR001789">
    <property type="entry name" value="Sig_transdc_resp-reg_receiver"/>
</dbReference>
<reference evidence="9" key="2">
    <citation type="submission" date="2014-07" db="EMBL/GenBank/DDBJ databases">
        <title>Genetics and epidemiology of antimicrobial resistance in B. fragilis group.</title>
        <authorList>
            <person name="Sydenham T.V."/>
            <person name="Hasman H."/>
            <person name="Kemp M."/>
            <person name="Justesen U.S."/>
        </authorList>
    </citation>
    <scope>NUCLEOTIDE SEQUENCE [LARGE SCALE GENOMIC DNA]</scope>
    <source>
        <strain evidence="9">DCMOUH0018B</strain>
    </source>
</reference>
<keyword evidence="4" id="KW-0238">DNA-binding</keyword>
<dbReference type="EMBL" id="QSDG01000010">
    <property type="protein sequence ID" value="RGY68297.1"/>
    <property type="molecule type" value="Genomic_DNA"/>
</dbReference>
<dbReference type="EMBL" id="JAPTZU010000002">
    <property type="protein sequence ID" value="MCZ2687118.1"/>
    <property type="molecule type" value="Genomic_DNA"/>
</dbReference>
<dbReference type="RefSeq" id="WP_005776286.1">
    <property type="nucleotide sequence ID" value="NZ_CABJEQ010000026.1"/>
</dbReference>
<dbReference type="InterPro" id="IPR011006">
    <property type="entry name" value="CheY-like_superfamily"/>
</dbReference>
<evidence type="ECO:0000313" key="12">
    <source>
        <dbReference type="EMBL" id="QCQ45418.1"/>
    </source>
</evidence>
<proteinExistence type="predicted"/>
<dbReference type="SUPFAM" id="SSF46689">
    <property type="entry name" value="Homeodomain-like"/>
    <property type="match status" value="1"/>
</dbReference>
<evidence type="ECO:0000256" key="5">
    <source>
        <dbReference type="ARBA" id="ARBA00023163"/>
    </source>
</evidence>
<evidence type="ECO:0000313" key="18">
    <source>
        <dbReference type="Proteomes" id="UP000284614"/>
    </source>
</evidence>
<dbReference type="InterPro" id="IPR027417">
    <property type="entry name" value="P-loop_NTPase"/>
</dbReference>
<sequence>MLLIIDDDSGVRSSLSFMLKRAGYQVVTVPGPREAMEVVRSEAPSLILMDMNFTLSTSGEEGLTLLKQVKIFRPDVPVILMTAWGSIQLAVQGMQAGAFDFITKPWNNAALLQRIETALELTATPKDTLQEQSGSLNRSHIIGKSRGLTEVLNTVARIARTNASVLITGESGTGKELIAEAIHINSQRARQPFVKVNLGGISQSLFESEMFGHKKGAFTDATSDRMGRFEMANKGTIFLDEIGDLDPSCQVKLLRVLQDQTFEVLGDSRPRKTDIRVVSATNADLAKMVSEHTFREDLFYRINLITIKLPALRERREDIPLLARHFADRQAEINNLPRTEFSSDALNFLSRLPFPGNIRELKNLVERTILVSGKEVLDATDFESQYQRHDESTSTASSFAGMTLDEIERQTILQALERYKGNLSQVATALGISRAALYRRLEKYDISDK</sequence>
<evidence type="ECO:0000313" key="11">
    <source>
        <dbReference type="EMBL" id="MCZ2687118.1"/>
    </source>
</evidence>
<evidence type="ECO:0000313" key="13">
    <source>
        <dbReference type="EMBL" id="QKH84394.1"/>
    </source>
</evidence>
<keyword evidence="2" id="KW-0067">ATP-binding</keyword>
<reference evidence="13 19" key="5">
    <citation type="submission" date="2020-05" db="EMBL/GenBank/DDBJ databases">
        <title>FDA dAtabase for Regulatory Grade micrObial Sequences (FDA-ARGOS): Supporting development and validation of Infectious Disease Dx tests.</title>
        <authorList>
            <person name="Bojja K."/>
            <person name="Kessler A."/>
            <person name="Tallon L."/>
            <person name="Sadzewicz L."/>
            <person name="Zhao X."/>
            <person name="Vavikolanu K."/>
            <person name="Mehta A."/>
            <person name="Aluvathingal J."/>
            <person name="Nadendla S."/>
            <person name="Myers T."/>
            <person name="Yan Y."/>
            <person name="Sichtig H."/>
        </authorList>
    </citation>
    <scope>NUCLEOTIDE SEQUENCE [LARGE SCALE GENOMIC DNA]</scope>
    <source>
        <strain evidence="13 19">FDAARGOS_763</strain>
    </source>
</reference>
<dbReference type="CDD" id="cd00009">
    <property type="entry name" value="AAA"/>
    <property type="match status" value="1"/>
</dbReference>
<dbReference type="InterPro" id="IPR025943">
    <property type="entry name" value="Sigma_54_int_dom_ATP-bd_2"/>
</dbReference>
<dbReference type="AlphaFoldDB" id="A0A0I9RMM9"/>
<evidence type="ECO:0000313" key="16">
    <source>
        <dbReference type="Proteomes" id="UP000036847"/>
    </source>
</evidence>
<dbReference type="Proteomes" id="UP000266644">
    <property type="component" value="Unassembled WGS sequence"/>
</dbReference>
<dbReference type="InterPro" id="IPR003593">
    <property type="entry name" value="AAA+_ATPase"/>
</dbReference>
<evidence type="ECO:0000259" key="7">
    <source>
        <dbReference type="PROSITE" id="PS50045"/>
    </source>
</evidence>
<evidence type="ECO:0000313" key="17">
    <source>
        <dbReference type="Proteomes" id="UP000266644"/>
    </source>
</evidence>
<dbReference type="PROSITE" id="PS00675">
    <property type="entry name" value="SIGMA54_INTERACT_1"/>
    <property type="match status" value="1"/>
</dbReference>
<evidence type="ECO:0000313" key="9">
    <source>
        <dbReference type="EMBL" id="KFX75886.1"/>
    </source>
</evidence>
<dbReference type="GO" id="GO:0043565">
    <property type="term" value="F:sequence-specific DNA binding"/>
    <property type="evidence" value="ECO:0007669"/>
    <property type="project" value="InterPro"/>
</dbReference>
<dbReference type="Pfam" id="PF00158">
    <property type="entry name" value="Sigma54_activat"/>
    <property type="match status" value="1"/>
</dbReference>
<evidence type="ECO:0000256" key="4">
    <source>
        <dbReference type="ARBA" id="ARBA00023125"/>
    </source>
</evidence>
<feature type="modified residue" description="4-aspartylphosphate" evidence="6">
    <location>
        <position position="50"/>
    </location>
</feature>
<evidence type="ECO:0000256" key="6">
    <source>
        <dbReference type="PROSITE-ProRule" id="PRU00169"/>
    </source>
</evidence>
<dbReference type="Proteomes" id="UP001079672">
    <property type="component" value="Unassembled WGS sequence"/>
</dbReference>
<dbReference type="InterPro" id="IPR002197">
    <property type="entry name" value="HTH_Fis"/>
</dbReference>
<dbReference type="Pfam" id="PF02954">
    <property type="entry name" value="HTH_8"/>
    <property type="match status" value="1"/>
</dbReference>
<keyword evidence="5" id="KW-0804">Transcription</keyword>
<dbReference type="Gene3D" id="1.10.8.60">
    <property type="match status" value="1"/>
</dbReference>
<dbReference type="InterPro" id="IPR025662">
    <property type="entry name" value="Sigma_54_int_dom_ATP-bd_1"/>
</dbReference>